<protein>
    <recommendedName>
        <fullName evidence="9">Integral membrane protein 2</fullName>
    </recommendedName>
</protein>
<comment type="subcellular location">
    <subcellularLocation>
        <location evidence="1 9">Membrane</location>
        <topology evidence="1 9">Single-pass type II membrane protein</topology>
    </subcellularLocation>
</comment>
<evidence type="ECO:0000256" key="1">
    <source>
        <dbReference type="ARBA" id="ARBA00004606"/>
    </source>
</evidence>
<dbReference type="GO" id="GO:0005794">
    <property type="term" value="C:Golgi apparatus"/>
    <property type="evidence" value="ECO:0007669"/>
    <property type="project" value="TreeGrafter"/>
</dbReference>
<comment type="similarity">
    <text evidence="2 9">Belongs to the ITM2 family.</text>
</comment>
<keyword evidence="6 9" id="KW-0472">Membrane</keyword>
<keyword evidence="7" id="KW-1015">Disulfide bond</keyword>
<feature type="domain" description="BRICHOS" evidence="10">
    <location>
        <begin position="150"/>
        <end position="239"/>
    </location>
</feature>
<gene>
    <name evidence="11" type="ORF">PMACD_LOCUS2642</name>
</gene>
<dbReference type="GO" id="GO:0005886">
    <property type="term" value="C:plasma membrane"/>
    <property type="evidence" value="ECO:0007669"/>
    <property type="project" value="UniProtKB-UniRule"/>
</dbReference>
<keyword evidence="3 9" id="KW-0812">Transmembrane</keyword>
<evidence type="ECO:0000256" key="2">
    <source>
        <dbReference type="ARBA" id="ARBA00006794"/>
    </source>
</evidence>
<reference evidence="11" key="1">
    <citation type="submission" date="2021-02" db="EMBL/GenBank/DDBJ databases">
        <authorList>
            <person name="Steward A R."/>
        </authorList>
    </citation>
    <scope>NUCLEOTIDE SEQUENCE</scope>
</reference>
<evidence type="ECO:0000256" key="3">
    <source>
        <dbReference type="ARBA" id="ARBA00022692"/>
    </source>
</evidence>
<feature type="transmembrane region" description="Helical" evidence="9">
    <location>
        <begin position="50"/>
        <end position="72"/>
    </location>
</feature>
<dbReference type="GO" id="GO:0001540">
    <property type="term" value="F:amyloid-beta binding"/>
    <property type="evidence" value="ECO:0007669"/>
    <property type="project" value="TreeGrafter"/>
</dbReference>
<keyword evidence="9" id="KW-1003">Cell membrane</keyword>
<dbReference type="Proteomes" id="UP000663880">
    <property type="component" value="Unassembled WGS sequence"/>
</dbReference>
<dbReference type="OrthoDB" id="9982095at2759"/>
<keyword evidence="4 9" id="KW-0735">Signal-anchor</keyword>
<evidence type="ECO:0000313" key="12">
    <source>
        <dbReference type="Proteomes" id="UP000663880"/>
    </source>
</evidence>
<comment type="caution">
    <text evidence="11">The sequence shown here is derived from an EMBL/GenBank/DDBJ whole genome shotgun (WGS) entry which is preliminary data.</text>
</comment>
<dbReference type="GO" id="GO:0042985">
    <property type="term" value="P:negative regulation of amyloid precursor protein biosynthetic process"/>
    <property type="evidence" value="ECO:0007669"/>
    <property type="project" value="TreeGrafter"/>
</dbReference>
<dbReference type="InterPro" id="IPR007084">
    <property type="entry name" value="BRICHOS_dom"/>
</dbReference>
<evidence type="ECO:0000256" key="7">
    <source>
        <dbReference type="ARBA" id="ARBA00023157"/>
    </source>
</evidence>
<keyword evidence="12" id="KW-1185">Reference proteome</keyword>
<dbReference type="GO" id="GO:0070062">
    <property type="term" value="C:extracellular exosome"/>
    <property type="evidence" value="ECO:0007669"/>
    <property type="project" value="TreeGrafter"/>
</dbReference>
<dbReference type="AlphaFoldDB" id="A0A821NHQ5"/>
<dbReference type="InterPro" id="IPR040145">
    <property type="entry name" value="ITM2"/>
</dbReference>
<evidence type="ECO:0000256" key="8">
    <source>
        <dbReference type="ARBA" id="ARBA00023180"/>
    </source>
</evidence>
<organism evidence="11 12">
    <name type="scientific">Pieris macdunnoughi</name>
    <dbReference type="NCBI Taxonomy" id="345717"/>
    <lineage>
        <taxon>Eukaryota</taxon>
        <taxon>Metazoa</taxon>
        <taxon>Ecdysozoa</taxon>
        <taxon>Arthropoda</taxon>
        <taxon>Hexapoda</taxon>
        <taxon>Insecta</taxon>
        <taxon>Pterygota</taxon>
        <taxon>Neoptera</taxon>
        <taxon>Endopterygota</taxon>
        <taxon>Lepidoptera</taxon>
        <taxon>Glossata</taxon>
        <taxon>Ditrysia</taxon>
        <taxon>Papilionoidea</taxon>
        <taxon>Pieridae</taxon>
        <taxon>Pierinae</taxon>
        <taxon>Pieris</taxon>
    </lineage>
</organism>
<evidence type="ECO:0000256" key="5">
    <source>
        <dbReference type="ARBA" id="ARBA00022989"/>
    </source>
</evidence>
<dbReference type="SMART" id="SM01039">
    <property type="entry name" value="BRICHOS"/>
    <property type="match status" value="1"/>
</dbReference>
<dbReference type="EMBL" id="CAJOBZ010000004">
    <property type="protein sequence ID" value="CAF4786483.1"/>
    <property type="molecule type" value="Genomic_DNA"/>
</dbReference>
<name>A0A821NHQ5_9NEOP</name>
<evidence type="ECO:0000259" key="10">
    <source>
        <dbReference type="SMART" id="SM01039"/>
    </source>
</evidence>
<keyword evidence="5 9" id="KW-1133">Transmembrane helix</keyword>
<evidence type="ECO:0000256" key="9">
    <source>
        <dbReference type="RuleBase" id="RU367061"/>
    </source>
</evidence>
<evidence type="ECO:0000256" key="4">
    <source>
        <dbReference type="ARBA" id="ARBA00022968"/>
    </source>
</evidence>
<accession>A0A821NHQ5</accession>
<sequence>MTVFTKPADICEKPVIINTPYVQGSSRSESRVDLPEQEFYPQPTLTMTTLVYLLLSLFVVLLLGGISIVVMLNEYKSGNKNYQAFCHIPVPRDFTERMPDGHYRALPISWSSKPMLQIISAIDEPESDDIMDMLNEELDIGDSVEKIAVVDNGRRVDFIHDFSDNVTGIVDAERCFVMDLEPEIVMPPDLFVAGLTARDQFDVSKVRTHLRAALPAIVDLAKTAKKMAETCFARPAYRLYRDDNIIEKRSTAQPHDYIQFSGKHVQEIKIDNIAEILKYEENLKKN</sequence>
<evidence type="ECO:0000256" key="6">
    <source>
        <dbReference type="ARBA" id="ARBA00023136"/>
    </source>
</evidence>
<dbReference type="PANTHER" id="PTHR10962">
    <property type="entry name" value="INTEGRAL TRANSMEMBRANE PROTEIN 2"/>
    <property type="match status" value="1"/>
</dbReference>
<evidence type="ECO:0000313" key="11">
    <source>
        <dbReference type="EMBL" id="CAF4786483.1"/>
    </source>
</evidence>
<dbReference type="PANTHER" id="PTHR10962:SF1">
    <property type="entry name" value="INTEGRAL MEMBRANE PROTEIN 2"/>
    <property type="match status" value="1"/>
</dbReference>
<dbReference type="Pfam" id="PF04089">
    <property type="entry name" value="BRICHOS"/>
    <property type="match status" value="1"/>
</dbReference>
<keyword evidence="8" id="KW-0325">Glycoprotein</keyword>
<proteinExistence type="inferred from homology"/>